<dbReference type="Proteomes" id="UP001147695">
    <property type="component" value="Unassembled WGS sequence"/>
</dbReference>
<dbReference type="CDD" id="cd00067">
    <property type="entry name" value="GAL4"/>
    <property type="match status" value="1"/>
</dbReference>
<dbReference type="InterPro" id="IPR036864">
    <property type="entry name" value="Zn2-C6_fun-type_DNA-bd_sf"/>
</dbReference>
<accession>A0A9W9QGP8</accession>
<keyword evidence="3" id="KW-0238">DNA-binding</keyword>
<dbReference type="PANTHER" id="PTHR37534:SF40">
    <property type="entry name" value="ZN(2)-C6 FUNGAL-TYPE DOMAIN-CONTAINING PROTEIN"/>
    <property type="match status" value="1"/>
</dbReference>
<organism evidence="8 9">
    <name type="scientific">Penicillium brevicompactum</name>
    <dbReference type="NCBI Taxonomy" id="5074"/>
    <lineage>
        <taxon>Eukaryota</taxon>
        <taxon>Fungi</taxon>
        <taxon>Dikarya</taxon>
        <taxon>Ascomycota</taxon>
        <taxon>Pezizomycotina</taxon>
        <taxon>Eurotiomycetes</taxon>
        <taxon>Eurotiomycetidae</taxon>
        <taxon>Eurotiales</taxon>
        <taxon>Aspergillaceae</taxon>
        <taxon>Penicillium</taxon>
    </lineage>
</organism>
<dbReference type="PROSITE" id="PS50048">
    <property type="entry name" value="ZN2_CY6_FUNGAL_2"/>
    <property type="match status" value="1"/>
</dbReference>
<name>A0A9W9QGP8_PENBR</name>
<feature type="compositionally biased region" description="Polar residues" evidence="6">
    <location>
        <begin position="105"/>
        <end position="124"/>
    </location>
</feature>
<dbReference type="EMBL" id="JAPZBQ010000003">
    <property type="protein sequence ID" value="KAJ5337693.1"/>
    <property type="molecule type" value="Genomic_DNA"/>
</dbReference>
<dbReference type="GO" id="GO:0000981">
    <property type="term" value="F:DNA-binding transcription factor activity, RNA polymerase II-specific"/>
    <property type="evidence" value="ECO:0007669"/>
    <property type="project" value="InterPro"/>
</dbReference>
<proteinExistence type="predicted"/>
<dbReference type="AlphaFoldDB" id="A0A9W9QGP8"/>
<evidence type="ECO:0000256" key="1">
    <source>
        <dbReference type="ARBA" id="ARBA00004123"/>
    </source>
</evidence>
<dbReference type="Pfam" id="PF11951">
    <property type="entry name" value="Fungal_trans_2"/>
    <property type="match status" value="1"/>
</dbReference>
<keyword evidence="4" id="KW-0804">Transcription</keyword>
<keyword evidence="5" id="KW-0539">Nucleus</keyword>
<dbReference type="GO" id="GO:0000976">
    <property type="term" value="F:transcription cis-regulatory region binding"/>
    <property type="evidence" value="ECO:0007669"/>
    <property type="project" value="TreeGrafter"/>
</dbReference>
<keyword evidence="2" id="KW-0805">Transcription regulation</keyword>
<evidence type="ECO:0000313" key="8">
    <source>
        <dbReference type="EMBL" id="KAJ5337693.1"/>
    </source>
</evidence>
<feature type="domain" description="Zn(2)-C6 fungal-type" evidence="7">
    <location>
        <begin position="147"/>
        <end position="177"/>
    </location>
</feature>
<comment type="subcellular location">
    <subcellularLocation>
        <location evidence="1">Nucleus</location>
    </subcellularLocation>
</comment>
<evidence type="ECO:0000256" key="5">
    <source>
        <dbReference type="ARBA" id="ARBA00023242"/>
    </source>
</evidence>
<evidence type="ECO:0000259" key="7">
    <source>
        <dbReference type="PROSITE" id="PS50048"/>
    </source>
</evidence>
<dbReference type="InterPro" id="IPR021858">
    <property type="entry name" value="Fun_TF"/>
</dbReference>
<reference evidence="8" key="1">
    <citation type="submission" date="2022-12" db="EMBL/GenBank/DDBJ databases">
        <authorList>
            <person name="Petersen C."/>
        </authorList>
    </citation>
    <scope>NUCLEOTIDE SEQUENCE</scope>
    <source>
        <strain evidence="8">IBT 35673</strain>
    </source>
</reference>
<feature type="compositionally biased region" description="Basic residues" evidence="6">
    <location>
        <begin position="127"/>
        <end position="141"/>
    </location>
</feature>
<comment type="caution">
    <text evidence="8">The sequence shown here is derived from an EMBL/GenBank/DDBJ whole genome shotgun (WGS) entry which is preliminary data.</text>
</comment>
<dbReference type="GO" id="GO:0005634">
    <property type="term" value="C:nucleus"/>
    <property type="evidence" value="ECO:0007669"/>
    <property type="project" value="UniProtKB-SubCell"/>
</dbReference>
<dbReference type="InterPro" id="IPR001138">
    <property type="entry name" value="Zn2Cys6_DnaBD"/>
</dbReference>
<protein>
    <submittedName>
        <fullName evidence="8">Transcriptional regulator family: Fungal Specific TF</fullName>
    </submittedName>
</protein>
<sequence length="764" mass="85252">MPSDQLLRNLEATLVAKKGIYLPIPFYLPALVRSQRSQESQTPSQPLTPTFPSLIETINIEHGQSGNYSRIAFTRETSIDQDSSWRWGLEIVSQIIPRFVPHPTQVDTRTSTPKSQSSGSQTPPRSRAGRKKGTGISHTKARRSRTGCFTCRQRHLKCDEAVGKCMNCRKSDRVCRRGVRLNFIDIQTVAPPHLIARPDGSKITFRDDSRLIASLYVGGFEIYPPVQPESSIEENGQPYHDLDVIGPEDLTNIFQSVAHSFDPLGFDVPHPTADFVEADPWHQSHLVPGDELLPHGTSNFARKLADRQESHQSLTDPDSVSCLRAFVEEIGPRMDAMDEMNHFSQVLPALAVAEPLLLKALVASGAKYRSLNNTSWPVELATTFSQEATEALSGAIHDPSRDSVLCATVAMVLGFSASMSPHSMRWEDHLAGSRALIRECGWTAKTPGLGGACFRISISAEILSCVRHNWALSWNPDTWGVDIDIENAQSNMSGGHDLWHHRILYICAKVLMLRTSLRQNQNLGEEVTGENGLTDLFQEWVLYSRWCDQWEKSVPRALVPLGYLQPWQAKSKSVFPEVWLTTRSAIVARLIYHVTRIMLAKNNPLQSAFDDELHKHQQAHAYDVCGLVAHTKDRGIADIAIHCLVIAAECLEAPEAQHEALNIIDRMSKITGSSSDSIKDDLKQIWSWVDAHPHTVVPSQMHDNFYALDPALTIPETSNSPGNMNNPLLGTGDFSMENHPYQGLYVPPHHHHALNQYSYGPYLI</sequence>
<dbReference type="GO" id="GO:0045944">
    <property type="term" value="P:positive regulation of transcription by RNA polymerase II"/>
    <property type="evidence" value="ECO:0007669"/>
    <property type="project" value="TreeGrafter"/>
</dbReference>
<reference evidence="8" key="2">
    <citation type="journal article" date="2023" name="IMA Fungus">
        <title>Comparative genomic study of the Penicillium genus elucidates a diverse pangenome and 15 lateral gene transfer events.</title>
        <authorList>
            <person name="Petersen C."/>
            <person name="Sorensen T."/>
            <person name="Nielsen M.R."/>
            <person name="Sondergaard T.E."/>
            <person name="Sorensen J.L."/>
            <person name="Fitzpatrick D.A."/>
            <person name="Frisvad J.C."/>
            <person name="Nielsen K.L."/>
        </authorList>
    </citation>
    <scope>NUCLEOTIDE SEQUENCE</scope>
    <source>
        <strain evidence="8">IBT 35673</strain>
    </source>
</reference>
<evidence type="ECO:0000256" key="4">
    <source>
        <dbReference type="ARBA" id="ARBA00023163"/>
    </source>
</evidence>
<evidence type="ECO:0000313" key="9">
    <source>
        <dbReference type="Proteomes" id="UP001147695"/>
    </source>
</evidence>
<dbReference type="PROSITE" id="PS00463">
    <property type="entry name" value="ZN2_CY6_FUNGAL_1"/>
    <property type="match status" value="1"/>
</dbReference>
<dbReference type="GO" id="GO:0008270">
    <property type="term" value="F:zinc ion binding"/>
    <property type="evidence" value="ECO:0007669"/>
    <property type="project" value="InterPro"/>
</dbReference>
<gene>
    <name evidence="8" type="ORF">N7452_004421</name>
</gene>
<dbReference type="PANTHER" id="PTHR37534">
    <property type="entry name" value="TRANSCRIPTIONAL ACTIVATOR PROTEIN UGA3"/>
    <property type="match status" value="1"/>
</dbReference>
<dbReference type="SUPFAM" id="SSF57701">
    <property type="entry name" value="Zn2/Cys6 DNA-binding domain"/>
    <property type="match status" value="1"/>
</dbReference>
<evidence type="ECO:0000256" key="3">
    <source>
        <dbReference type="ARBA" id="ARBA00023125"/>
    </source>
</evidence>
<evidence type="ECO:0000256" key="2">
    <source>
        <dbReference type="ARBA" id="ARBA00023015"/>
    </source>
</evidence>
<evidence type="ECO:0000256" key="6">
    <source>
        <dbReference type="SAM" id="MobiDB-lite"/>
    </source>
</evidence>
<feature type="region of interest" description="Disordered" evidence="6">
    <location>
        <begin position="102"/>
        <end position="141"/>
    </location>
</feature>